<name>C0PA82_MAIZE</name>
<accession>C0PA82</accession>
<protein>
    <submittedName>
        <fullName evidence="1">Uncharacterized protein</fullName>
    </submittedName>
</protein>
<reference evidence="1" key="2">
    <citation type="submission" date="2012-06" db="EMBL/GenBank/DDBJ databases">
        <authorList>
            <person name="Yu Y."/>
            <person name="Currie J."/>
            <person name="Lomeli R."/>
            <person name="Angelova A."/>
            <person name="Collura K."/>
            <person name="Wissotski M."/>
            <person name="Campos D."/>
            <person name="Kudrna D."/>
            <person name="Golser W."/>
            <person name="Ashely E."/>
            <person name="Descour A."/>
            <person name="Fernandes J."/>
            <person name="Soderlund C."/>
            <person name="Walbot V."/>
        </authorList>
    </citation>
    <scope>NUCLEOTIDE SEQUENCE</scope>
    <source>
        <strain evidence="1">B73</strain>
    </source>
</reference>
<proteinExistence type="evidence at transcript level"/>
<dbReference type="AlphaFoldDB" id="C0PA82"/>
<reference evidence="1" key="1">
    <citation type="journal article" date="2009" name="PLoS Genet.">
        <title>Sequencing, mapping, and analysis of 27,455 maize full-length cDNAs.</title>
        <authorList>
            <person name="Soderlund C."/>
            <person name="Descour A."/>
            <person name="Kudrna D."/>
            <person name="Bomhoff M."/>
            <person name="Boyd L."/>
            <person name="Currie J."/>
            <person name="Angelova A."/>
            <person name="Collura K."/>
            <person name="Wissotski M."/>
            <person name="Ashley E."/>
            <person name="Morrow D."/>
            <person name="Fernandes J."/>
            <person name="Walbot V."/>
            <person name="Yu Y."/>
        </authorList>
    </citation>
    <scope>NUCLEOTIDE SEQUENCE</scope>
    <source>
        <strain evidence="1">B73</strain>
    </source>
</reference>
<sequence length="59" mass="6656">MEGACVAVVTAYESRRRCRSHTHEQSGRISSTSVDSWIDSRPGLRIFMWIGLVLQTCVD</sequence>
<organism evidence="1">
    <name type="scientific">Zea mays</name>
    <name type="common">Maize</name>
    <dbReference type="NCBI Taxonomy" id="4577"/>
    <lineage>
        <taxon>Eukaryota</taxon>
        <taxon>Viridiplantae</taxon>
        <taxon>Streptophyta</taxon>
        <taxon>Embryophyta</taxon>
        <taxon>Tracheophyta</taxon>
        <taxon>Spermatophyta</taxon>
        <taxon>Magnoliopsida</taxon>
        <taxon>Liliopsida</taxon>
        <taxon>Poales</taxon>
        <taxon>Poaceae</taxon>
        <taxon>PACMAD clade</taxon>
        <taxon>Panicoideae</taxon>
        <taxon>Andropogonodae</taxon>
        <taxon>Andropogoneae</taxon>
        <taxon>Tripsacinae</taxon>
        <taxon>Zea</taxon>
    </lineage>
</organism>
<evidence type="ECO:0000313" key="1">
    <source>
        <dbReference type="EMBL" id="ACN31077.1"/>
    </source>
</evidence>
<dbReference type="EMBL" id="BT065201">
    <property type="protein sequence ID" value="ACN31077.1"/>
    <property type="molecule type" value="mRNA"/>
</dbReference>